<keyword evidence="2" id="KW-0520">NAD</keyword>
<evidence type="ECO:0000313" key="5">
    <source>
        <dbReference type="Proteomes" id="UP000321574"/>
    </source>
</evidence>
<dbReference type="Pfam" id="PF02826">
    <property type="entry name" value="2-Hacid_dh_C"/>
    <property type="match status" value="1"/>
</dbReference>
<dbReference type="RefSeq" id="WP_147666548.1">
    <property type="nucleotide sequence ID" value="NZ_VDUW01000003.1"/>
</dbReference>
<dbReference type="CDD" id="cd05300">
    <property type="entry name" value="2-Hacid_dh_1"/>
    <property type="match status" value="1"/>
</dbReference>
<evidence type="ECO:0000313" key="4">
    <source>
        <dbReference type="EMBL" id="TXL65878.1"/>
    </source>
</evidence>
<dbReference type="GO" id="GO:0051287">
    <property type="term" value="F:NAD binding"/>
    <property type="evidence" value="ECO:0007669"/>
    <property type="project" value="InterPro"/>
</dbReference>
<evidence type="ECO:0000259" key="3">
    <source>
        <dbReference type="Pfam" id="PF02826"/>
    </source>
</evidence>
<dbReference type="Proteomes" id="UP000321574">
    <property type="component" value="Unassembled WGS sequence"/>
</dbReference>
<accession>A0A5C8NX66</accession>
<dbReference type="FunFam" id="3.40.50.720:FF:000363">
    <property type="entry name" value="D-isomer specific 2-hydroxyacid dehydrogenase"/>
    <property type="match status" value="1"/>
</dbReference>
<comment type="caution">
    <text evidence="4">The sequence shown here is derived from an EMBL/GenBank/DDBJ whole genome shotgun (WGS) entry which is preliminary data.</text>
</comment>
<proteinExistence type="predicted"/>
<dbReference type="PANTHER" id="PTHR43333:SF1">
    <property type="entry name" value="D-ISOMER SPECIFIC 2-HYDROXYACID DEHYDROGENASE NAD-BINDING DOMAIN-CONTAINING PROTEIN"/>
    <property type="match status" value="1"/>
</dbReference>
<dbReference type="Gene3D" id="3.40.50.720">
    <property type="entry name" value="NAD(P)-binding Rossmann-like Domain"/>
    <property type="match status" value="2"/>
</dbReference>
<dbReference type="SUPFAM" id="SSF52283">
    <property type="entry name" value="Formate/glycerate dehydrogenase catalytic domain-like"/>
    <property type="match status" value="1"/>
</dbReference>
<dbReference type="EMBL" id="VDUW01000003">
    <property type="protein sequence ID" value="TXL65878.1"/>
    <property type="molecule type" value="Genomic_DNA"/>
</dbReference>
<dbReference type="AlphaFoldDB" id="A0A5C8NX66"/>
<feature type="domain" description="D-isomer specific 2-hydroxyacid dehydrogenase NAD-binding" evidence="3">
    <location>
        <begin position="103"/>
        <end position="277"/>
    </location>
</feature>
<evidence type="ECO:0000256" key="1">
    <source>
        <dbReference type="ARBA" id="ARBA00023002"/>
    </source>
</evidence>
<organism evidence="4 5">
    <name type="scientific">Cerasibacillus terrae</name>
    <dbReference type="NCBI Taxonomy" id="2498845"/>
    <lineage>
        <taxon>Bacteria</taxon>
        <taxon>Bacillati</taxon>
        <taxon>Bacillota</taxon>
        <taxon>Bacilli</taxon>
        <taxon>Bacillales</taxon>
        <taxon>Bacillaceae</taxon>
        <taxon>Cerasibacillus</taxon>
    </lineage>
</organism>
<keyword evidence="1" id="KW-0560">Oxidoreductase</keyword>
<keyword evidence="5" id="KW-1185">Reference proteome</keyword>
<gene>
    <name evidence="4" type="ORF">FHP05_07105</name>
</gene>
<dbReference type="GO" id="GO:0016616">
    <property type="term" value="F:oxidoreductase activity, acting on the CH-OH group of donors, NAD or NADP as acceptor"/>
    <property type="evidence" value="ECO:0007669"/>
    <property type="project" value="InterPro"/>
</dbReference>
<evidence type="ECO:0000256" key="2">
    <source>
        <dbReference type="ARBA" id="ARBA00023027"/>
    </source>
</evidence>
<protein>
    <submittedName>
        <fullName evidence="4">D-2-hydroxyacid dehydrogenase</fullName>
    </submittedName>
</protein>
<reference evidence="4 5" key="1">
    <citation type="submission" date="2019-06" db="EMBL/GenBank/DDBJ databases">
        <title>Cerasibacillus sp. nov., isolated from maize field.</title>
        <authorList>
            <person name="Lin S.-Y."/>
            <person name="Tsai C.-F."/>
            <person name="Young C.-C."/>
        </authorList>
    </citation>
    <scope>NUCLEOTIDE SEQUENCE [LARGE SCALE GENOMIC DNA]</scope>
    <source>
        <strain evidence="4 5">CC-CFT480</strain>
    </source>
</reference>
<dbReference type="OrthoDB" id="9805416at2"/>
<dbReference type="SUPFAM" id="SSF51735">
    <property type="entry name" value="NAD(P)-binding Rossmann-fold domains"/>
    <property type="match status" value="1"/>
</dbReference>
<sequence>MILFSAKISKKHQERLMKEFPEENFIFCNDMKEAKNSLSEAEILVTYGEDVTAEDVRDAKHLKWMMVLSAGIEKLPFKEIIQQDILITNARGIHKIPMAEYTIAMLLQVVRKAKTIYERQAEKQWDRSIKMDEISQKTMLIAGTGAIGQEVARLAKAFRMKTIGVSRSGRKVEHFDENHGTEQLHNVLPQADFVVSVLPSTRETKYLFNEDSFRSMPNHAIFLNMGRGDVVQTEVLLEAVRNGEISHAVLDVFEEEPLPEDHPMWIEENITITPHLSGISPHYVSRALTIFERNLASYRSKGKNVINKMDLDRGY</sequence>
<dbReference type="PANTHER" id="PTHR43333">
    <property type="entry name" value="2-HACID_DH_C DOMAIN-CONTAINING PROTEIN"/>
    <property type="match status" value="1"/>
</dbReference>
<dbReference type="InterPro" id="IPR006140">
    <property type="entry name" value="D-isomer_DH_NAD-bd"/>
</dbReference>
<dbReference type="InterPro" id="IPR036291">
    <property type="entry name" value="NAD(P)-bd_dom_sf"/>
</dbReference>
<name>A0A5C8NX66_9BACI</name>